<name>A0A438FGB4_VITVI</name>
<gene>
    <name evidence="3" type="primary">ANN4_33</name>
    <name evidence="3" type="ORF">CK203_106020</name>
</gene>
<dbReference type="PANTHER" id="PTHR10502:SF196">
    <property type="entry name" value="ANNEXIN D4"/>
    <property type="match status" value="1"/>
</dbReference>
<evidence type="ECO:0000313" key="3">
    <source>
        <dbReference type="EMBL" id="RVW59002.1"/>
    </source>
</evidence>
<reference evidence="3 4" key="1">
    <citation type="journal article" date="2018" name="PLoS Genet.">
        <title>Population sequencing reveals clonal diversity and ancestral inbreeding in the grapevine cultivar Chardonnay.</title>
        <authorList>
            <person name="Roach M.J."/>
            <person name="Johnson D.L."/>
            <person name="Bohlmann J."/>
            <person name="van Vuuren H.J."/>
            <person name="Jones S.J."/>
            <person name="Pretorius I.S."/>
            <person name="Schmidt S.A."/>
            <person name="Borneman A.R."/>
        </authorList>
    </citation>
    <scope>NUCLEOTIDE SEQUENCE [LARGE SCALE GENOMIC DNA]</scope>
    <source>
        <strain evidence="4">cv. Chardonnay</strain>
        <tissue evidence="3">Leaf</tissue>
    </source>
</reference>
<evidence type="ECO:0000256" key="2">
    <source>
        <dbReference type="ARBA" id="ARBA00023216"/>
    </source>
</evidence>
<dbReference type="Proteomes" id="UP000288805">
    <property type="component" value="Unassembled WGS sequence"/>
</dbReference>
<dbReference type="Pfam" id="PF00191">
    <property type="entry name" value="Annexin"/>
    <property type="match status" value="1"/>
</dbReference>
<dbReference type="Gene3D" id="1.10.220.10">
    <property type="entry name" value="Annexin"/>
    <property type="match status" value="1"/>
</dbReference>
<dbReference type="InterPro" id="IPR018502">
    <property type="entry name" value="Annexin_repeat"/>
</dbReference>
<evidence type="ECO:0000256" key="1">
    <source>
        <dbReference type="ARBA" id="ARBA00022737"/>
    </source>
</evidence>
<dbReference type="PANTHER" id="PTHR10502">
    <property type="entry name" value="ANNEXIN"/>
    <property type="match status" value="1"/>
</dbReference>
<keyword evidence="2" id="KW-0041">Annexin</keyword>
<dbReference type="InterPro" id="IPR037104">
    <property type="entry name" value="Annexin_sf"/>
</dbReference>
<dbReference type="EMBL" id="QGNW01000913">
    <property type="protein sequence ID" value="RVW59002.1"/>
    <property type="molecule type" value="Genomic_DNA"/>
</dbReference>
<organism evidence="3 4">
    <name type="scientific">Vitis vinifera</name>
    <name type="common">Grape</name>
    <dbReference type="NCBI Taxonomy" id="29760"/>
    <lineage>
        <taxon>Eukaryota</taxon>
        <taxon>Viridiplantae</taxon>
        <taxon>Streptophyta</taxon>
        <taxon>Embryophyta</taxon>
        <taxon>Tracheophyta</taxon>
        <taxon>Spermatophyta</taxon>
        <taxon>Magnoliopsida</taxon>
        <taxon>eudicotyledons</taxon>
        <taxon>Gunneridae</taxon>
        <taxon>Pentapetalae</taxon>
        <taxon>rosids</taxon>
        <taxon>Vitales</taxon>
        <taxon>Vitaceae</taxon>
        <taxon>Viteae</taxon>
        <taxon>Vitis</taxon>
    </lineage>
</organism>
<comment type="caution">
    <text evidence="3">The sequence shown here is derived from an EMBL/GenBank/DDBJ whole genome shotgun (WGS) entry which is preliminary data.</text>
</comment>
<accession>A0A438FGB4</accession>
<keyword evidence="1" id="KW-0677">Repeat</keyword>
<evidence type="ECO:0000313" key="4">
    <source>
        <dbReference type="Proteomes" id="UP000288805"/>
    </source>
</evidence>
<dbReference type="SUPFAM" id="SSF47874">
    <property type="entry name" value="Annexin"/>
    <property type="match status" value="1"/>
</dbReference>
<dbReference type="GO" id="GO:0005509">
    <property type="term" value="F:calcium ion binding"/>
    <property type="evidence" value="ECO:0007669"/>
    <property type="project" value="InterPro"/>
</dbReference>
<dbReference type="GO" id="GO:0005544">
    <property type="term" value="F:calcium-dependent phospholipid binding"/>
    <property type="evidence" value="ECO:0007669"/>
    <property type="project" value="InterPro"/>
</dbReference>
<proteinExistence type="predicted"/>
<sequence length="188" mass="22374">MMEILVKWHPEDLTTFRNENSSIFLKDKYFLFEIWQDYHIAFLVKEFLRFQVQWTMHPWERDARMRGRLWTDALKHMAYSLNLHAPDHQTSSWELGKHTSPSTVNPSRKTLLPELKASNARYEGSRINDVAVRSEAIKLGITINRHGEKKKLFKDEETVRILATRSKPHLKVVFKCYKETFNKNIEEV</sequence>
<protein>
    <submittedName>
        <fullName evidence="3">Annexin D4</fullName>
    </submittedName>
</protein>
<dbReference type="AlphaFoldDB" id="A0A438FGB4"/>